<feature type="compositionally biased region" description="Polar residues" evidence="1">
    <location>
        <begin position="134"/>
        <end position="149"/>
    </location>
</feature>
<evidence type="ECO:0000256" key="1">
    <source>
        <dbReference type="SAM" id="MobiDB-lite"/>
    </source>
</evidence>
<feature type="region of interest" description="Disordered" evidence="1">
    <location>
        <begin position="130"/>
        <end position="149"/>
    </location>
</feature>
<name>A0A1D2MID7_ORCCI</name>
<evidence type="ECO:0000313" key="2">
    <source>
        <dbReference type="EMBL" id="ODM92604.1"/>
    </source>
</evidence>
<sequence length="543" mass="61162">MDLTDLSLDQFITRRLKERCTVKNNQSSAVSLNAKSEATEPPLPSPDLNEALSDGNMEMTASPFEKQEVSTGTQDQEPLVTRNTEVLNETSTSKTCIISTISNQEIGVDKDCCKSLDQIIIERSIVKPRRFNSTKRGNGSPTNRKPVSSRTISLRKDVDPLTSTLDQLIEHPRPKFDKKTSKSTVVRGVKRKYDRLSLASHVEGDRTFGKFLARPDVRIKMQKWPKGLTPYMAIGYLCEHGMMIEYRIGKLLEGQGAKDNLWQCEVSCGYISGRANSNRKVVAREVASKEFLRELQAEYPDVEIPAYEIPDGVFIDPKVKDLAVAVARSQGIPLQSETTIQKTDLRRRQKDDPEHVYVCTYFVGDEVIRGIHPNLDYATLEAAKMVWEKLTNESYRSTKFSVGDNCSGEFLYNFFETEVYNSLELNQVIDDDTDGDDDFLNEGFLAAVKSKEAVHESLKRRKVANKYKQKKKEEHDRRRNMEVDLDPRTYKPATSVSPKRRVTMHNVSEEVACSSSKAGVGRGRGRGVCKVEQASDSSSSSND</sequence>
<dbReference type="EMBL" id="LJIJ01001191">
    <property type="protein sequence ID" value="ODM92604.1"/>
    <property type="molecule type" value="Genomic_DNA"/>
</dbReference>
<feature type="compositionally biased region" description="Basic residues" evidence="1">
    <location>
        <begin position="459"/>
        <end position="470"/>
    </location>
</feature>
<feature type="region of interest" description="Disordered" evidence="1">
    <location>
        <begin position="459"/>
        <end position="543"/>
    </location>
</feature>
<proteinExistence type="predicted"/>
<keyword evidence="3" id="KW-1185">Reference proteome</keyword>
<evidence type="ECO:0000313" key="3">
    <source>
        <dbReference type="Proteomes" id="UP000094527"/>
    </source>
</evidence>
<feature type="region of interest" description="Disordered" evidence="1">
    <location>
        <begin position="31"/>
        <end position="54"/>
    </location>
</feature>
<feature type="compositionally biased region" description="Basic and acidic residues" evidence="1">
    <location>
        <begin position="471"/>
        <end position="489"/>
    </location>
</feature>
<accession>A0A1D2MID7</accession>
<organism evidence="2 3">
    <name type="scientific">Orchesella cincta</name>
    <name type="common">Springtail</name>
    <name type="synonym">Podura cincta</name>
    <dbReference type="NCBI Taxonomy" id="48709"/>
    <lineage>
        <taxon>Eukaryota</taxon>
        <taxon>Metazoa</taxon>
        <taxon>Ecdysozoa</taxon>
        <taxon>Arthropoda</taxon>
        <taxon>Hexapoda</taxon>
        <taxon>Collembola</taxon>
        <taxon>Entomobryomorpha</taxon>
        <taxon>Entomobryoidea</taxon>
        <taxon>Orchesellidae</taxon>
        <taxon>Orchesellinae</taxon>
        <taxon>Orchesella</taxon>
    </lineage>
</organism>
<dbReference type="AlphaFoldDB" id="A0A1D2MID7"/>
<gene>
    <name evidence="2" type="ORF">Ocin01_14077</name>
</gene>
<dbReference type="Proteomes" id="UP000094527">
    <property type="component" value="Unassembled WGS sequence"/>
</dbReference>
<comment type="caution">
    <text evidence="2">The sequence shown here is derived from an EMBL/GenBank/DDBJ whole genome shotgun (WGS) entry which is preliminary data.</text>
</comment>
<protein>
    <submittedName>
        <fullName evidence="2">Uncharacterized protein</fullName>
    </submittedName>
</protein>
<reference evidence="2 3" key="1">
    <citation type="journal article" date="2016" name="Genome Biol. Evol.">
        <title>Gene Family Evolution Reflects Adaptation to Soil Environmental Stressors in the Genome of the Collembolan Orchesella cincta.</title>
        <authorList>
            <person name="Faddeeva-Vakhrusheva A."/>
            <person name="Derks M.F."/>
            <person name="Anvar S.Y."/>
            <person name="Agamennone V."/>
            <person name="Suring W."/>
            <person name="Smit S."/>
            <person name="van Straalen N.M."/>
            <person name="Roelofs D."/>
        </authorList>
    </citation>
    <scope>NUCLEOTIDE SEQUENCE [LARGE SCALE GENOMIC DNA]</scope>
    <source>
        <tissue evidence="2">Mixed pool</tissue>
    </source>
</reference>